<proteinExistence type="inferred from homology"/>
<dbReference type="Gene3D" id="3.40.630.10">
    <property type="entry name" value="Zn peptidases"/>
    <property type="match status" value="1"/>
</dbReference>
<dbReference type="Gene3D" id="3.30.70.360">
    <property type="match status" value="1"/>
</dbReference>
<keyword evidence="3" id="KW-0479">Metal-binding</keyword>
<evidence type="ECO:0000256" key="1">
    <source>
        <dbReference type="ARBA" id="ARBA00001947"/>
    </source>
</evidence>
<keyword evidence="6" id="KW-0732">Signal</keyword>
<dbReference type="Pfam" id="PF01546">
    <property type="entry name" value="Peptidase_M20"/>
    <property type="match status" value="1"/>
</dbReference>
<evidence type="ECO:0000256" key="3">
    <source>
        <dbReference type="ARBA" id="ARBA00022723"/>
    </source>
</evidence>
<feature type="domain" description="Peptidase M20 dimerisation" evidence="7">
    <location>
        <begin position="180"/>
        <end position="283"/>
    </location>
</feature>
<reference evidence="8" key="1">
    <citation type="submission" date="2023-04" db="EMBL/GenBank/DDBJ databases">
        <title>Colletotrichum limetticola genome sequence.</title>
        <authorList>
            <person name="Baroncelli R."/>
        </authorList>
    </citation>
    <scope>NUCLEOTIDE SEQUENCE</scope>
    <source>
        <strain evidence="8">KLA-Anderson</strain>
    </source>
</reference>
<dbReference type="CDD" id="cd05652">
    <property type="entry name" value="M20_ArgE_DapE-like_fungal"/>
    <property type="match status" value="1"/>
</dbReference>
<gene>
    <name evidence="8" type="ORF">CLIM01_00927</name>
</gene>
<dbReference type="InterPro" id="IPR011650">
    <property type="entry name" value="Peptidase_M20_dimer"/>
</dbReference>
<comment type="similarity">
    <text evidence="2">Belongs to the peptidase M20A family.</text>
</comment>
<dbReference type="InterPro" id="IPR002933">
    <property type="entry name" value="Peptidase_M20"/>
</dbReference>
<evidence type="ECO:0000313" key="9">
    <source>
        <dbReference type="Proteomes" id="UP001169217"/>
    </source>
</evidence>
<dbReference type="EMBL" id="JARUPT010000014">
    <property type="protein sequence ID" value="KAK0381686.1"/>
    <property type="molecule type" value="Genomic_DNA"/>
</dbReference>
<organism evidence="8 9">
    <name type="scientific">Colletotrichum limetticola</name>
    <dbReference type="NCBI Taxonomy" id="1209924"/>
    <lineage>
        <taxon>Eukaryota</taxon>
        <taxon>Fungi</taxon>
        <taxon>Dikarya</taxon>
        <taxon>Ascomycota</taxon>
        <taxon>Pezizomycotina</taxon>
        <taxon>Sordariomycetes</taxon>
        <taxon>Hypocreomycetidae</taxon>
        <taxon>Glomerellales</taxon>
        <taxon>Glomerellaceae</taxon>
        <taxon>Colletotrichum</taxon>
        <taxon>Colletotrichum acutatum species complex</taxon>
    </lineage>
</organism>
<feature type="signal peptide" evidence="6">
    <location>
        <begin position="1"/>
        <end position="19"/>
    </location>
</feature>
<comment type="caution">
    <text evidence="8">The sequence shown here is derived from an EMBL/GenBank/DDBJ whole genome shotgun (WGS) entry which is preliminary data.</text>
</comment>
<keyword evidence="5" id="KW-0862">Zinc</keyword>
<comment type="cofactor">
    <cofactor evidence="1">
        <name>Zn(2+)</name>
        <dbReference type="ChEBI" id="CHEBI:29105"/>
    </cofactor>
</comment>
<dbReference type="PANTHER" id="PTHR43808:SF8">
    <property type="entry name" value="PEPTIDASE M20 DIMERISATION DOMAIN-CONTAINING PROTEIN"/>
    <property type="match status" value="1"/>
</dbReference>
<evidence type="ECO:0000256" key="4">
    <source>
        <dbReference type="ARBA" id="ARBA00022801"/>
    </source>
</evidence>
<evidence type="ECO:0000256" key="2">
    <source>
        <dbReference type="ARBA" id="ARBA00006247"/>
    </source>
</evidence>
<dbReference type="InterPro" id="IPR050072">
    <property type="entry name" value="Peptidase_M20A"/>
</dbReference>
<dbReference type="Proteomes" id="UP001169217">
    <property type="component" value="Unassembled WGS sequence"/>
</dbReference>
<dbReference type="SUPFAM" id="SSF53187">
    <property type="entry name" value="Zn-dependent exopeptidases"/>
    <property type="match status" value="1"/>
</dbReference>
<dbReference type="Pfam" id="PF07687">
    <property type="entry name" value="M20_dimer"/>
    <property type="match status" value="1"/>
</dbReference>
<dbReference type="InterPro" id="IPR036264">
    <property type="entry name" value="Bact_exopeptidase_dim_dom"/>
</dbReference>
<protein>
    <recommendedName>
        <fullName evidence="7">Peptidase M20 dimerisation domain-containing protein</fullName>
    </recommendedName>
</protein>
<evidence type="ECO:0000313" key="8">
    <source>
        <dbReference type="EMBL" id="KAK0381686.1"/>
    </source>
</evidence>
<evidence type="ECO:0000256" key="6">
    <source>
        <dbReference type="SAM" id="SignalP"/>
    </source>
</evidence>
<accession>A0ABQ9QDH3</accession>
<keyword evidence="4" id="KW-0378">Hydrolase</keyword>
<dbReference type="SUPFAM" id="SSF55031">
    <property type="entry name" value="Bacterial exopeptidase dimerisation domain"/>
    <property type="match status" value="1"/>
</dbReference>
<feature type="chain" id="PRO_5045601230" description="Peptidase M20 dimerisation domain-containing protein" evidence="6">
    <location>
        <begin position="20"/>
        <end position="381"/>
    </location>
</feature>
<keyword evidence="9" id="KW-1185">Reference proteome</keyword>
<sequence>MKPLSPAALTCALASSAWAASYTESLLSLHKTLVEADSTTKSEALGTQALKGYLETNFTVELQTVEGTRQNVFAYPGTAREARVLVTSHFDTVPPYIPYSRSGDEIRGRGTSDAKGSVAAQIIAVEELLASGEIVEGDVALLYVAGEESGGDGMGAANELGLTWESVIFGEPTENTLVRAHKGVLGFNITADGVAGHSGYPEYGRSAIDLLVRALDKIQDTKLPWTEEFGNTTLNVGLIEGGVATNVIPESASGRASIRAATEDLQGIQDVLQKAVSEVTPEYVNLTFTGYGLPVSLDYDVEGMLFALVVLLERPQLTQAGFNTTVVNYYTDVPRLNGTHKRYLYGPGTILVAHSADERITVQDLELAVEDYKKLILAALK</sequence>
<dbReference type="PANTHER" id="PTHR43808">
    <property type="entry name" value="ACETYLORNITHINE DEACETYLASE"/>
    <property type="match status" value="1"/>
</dbReference>
<name>A0ABQ9QDH3_9PEZI</name>
<evidence type="ECO:0000259" key="7">
    <source>
        <dbReference type="Pfam" id="PF07687"/>
    </source>
</evidence>
<evidence type="ECO:0000256" key="5">
    <source>
        <dbReference type="ARBA" id="ARBA00022833"/>
    </source>
</evidence>